<dbReference type="EMBL" id="NMQA01000323">
    <property type="protein sequence ID" value="PLZ95288.1"/>
    <property type="molecule type" value="Genomic_DNA"/>
</dbReference>
<proteinExistence type="predicted"/>
<comment type="caution">
    <text evidence="1">The sequence shown here is derived from an EMBL/GenBank/DDBJ whole genome shotgun (WGS) entry which is preliminary data.</text>
</comment>
<protein>
    <submittedName>
        <fullName evidence="1">Uncharacterized protein</fullName>
    </submittedName>
</protein>
<dbReference type="Proteomes" id="UP000235025">
    <property type="component" value="Unassembled WGS sequence"/>
</dbReference>
<gene>
    <name evidence="1" type="ORF">CEN50_22795</name>
</gene>
<dbReference type="AlphaFoldDB" id="A0A2N6KAK8"/>
<reference evidence="1 2" key="1">
    <citation type="submission" date="2017-07" db="EMBL/GenBank/DDBJ databases">
        <title>Genomes of Fischerella (Mastigocladus) sp. strains.</title>
        <authorList>
            <person name="Miller S.R."/>
        </authorList>
    </citation>
    <scope>NUCLEOTIDE SEQUENCE [LARGE SCALE GENOMIC DNA]</scope>
    <source>
        <strain evidence="1 2">CCMEE 5268</strain>
    </source>
</reference>
<evidence type="ECO:0000313" key="1">
    <source>
        <dbReference type="EMBL" id="PLZ95288.1"/>
    </source>
</evidence>
<sequence length="76" mass="8672">MNESTELFEIHKARFKAWIKKRFISEVDIASMPSEVGLAWAAALIELGCEIQIAAFHQAQLIAHVHEVVPFRRRGQ</sequence>
<name>A0A2N6KAK8_9CYAN</name>
<organism evidence="1 2">
    <name type="scientific">Fischerella thermalis CCMEE 5268</name>
    <dbReference type="NCBI Taxonomy" id="2019662"/>
    <lineage>
        <taxon>Bacteria</taxon>
        <taxon>Bacillati</taxon>
        <taxon>Cyanobacteriota</taxon>
        <taxon>Cyanophyceae</taxon>
        <taxon>Nostocales</taxon>
        <taxon>Hapalosiphonaceae</taxon>
        <taxon>Fischerella</taxon>
    </lineage>
</organism>
<accession>A0A2N6KAK8</accession>
<dbReference type="RefSeq" id="WP_102174891.1">
    <property type="nucleotide sequence ID" value="NZ_NMQA01000323.1"/>
</dbReference>
<evidence type="ECO:0000313" key="2">
    <source>
        <dbReference type="Proteomes" id="UP000235025"/>
    </source>
</evidence>